<accession>U9TMM1</accession>
<evidence type="ECO:0000313" key="1">
    <source>
        <dbReference type="EMBL" id="ESA09400.1"/>
    </source>
</evidence>
<organism evidence="1">
    <name type="scientific">Rhizophagus irregularis (strain DAOM 181602 / DAOM 197198 / MUCL 43194)</name>
    <name type="common">Arbuscular mycorrhizal fungus</name>
    <name type="synonym">Glomus intraradices</name>
    <dbReference type="NCBI Taxonomy" id="747089"/>
    <lineage>
        <taxon>Eukaryota</taxon>
        <taxon>Fungi</taxon>
        <taxon>Fungi incertae sedis</taxon>
        <taxon>Mucoromycota</taxon>
        <taxon>Glomeromycotina</taxon>
        <taxon>Glomeromycetes</taxon>
        <taxon>Glomerales</taxon>
        <taxon>Glomeraceae</taxon>
        <taxon>Rhizophagus</taxon>
    </lineage>
</organism>
<dbReference type="EMBL" id="KI288135">
    <property type="protein sequence ID" value="ESA09400.1"/>
    <property type="molecule type" value="Genomic_DNA"/>
</dbReference>
<dbReference type="AlphaFoldDB" id="U9TMM1"/>
<reference evidence="1" key="1">
    <citation type="submission" date="2013-07" db="EMBL/GenBank/DDBJ databases">
        <title>The genome of an arbuscular mycorrhizal fungus provides insights into the evolution of the oldest plant symbiosis.</title>
        <authorList>
            <consortium name="DOE Joint Genome Institute"/>
            <person name="Tisserant E."/>
            <person name="Malbreil M."/>
            <person name="Kuo A."/>
            <person name="Kohler A."/>
            <person name="Symeonidi A."/>
            <person name="Balestrini R."/>
            <person name="Charron P."/>
            <person name="Duensing N."/>
            <person name="Frei-dit-Frey N."/>
            <person name="Gianinazzi-Pearson V."/>
            <person name="Gilbert B."/>
            <person name="Handa Y."/>
            <person name="Hijri M."/>
            <person name="Kaul R."/>
            <person name="Kawaguchi M."/>
            <person name="Krajinski F."/>
            <person name="Lammers P."/>
            <person name="Lapierre D."/>
            <person name="Masclaux F.G."/>
            <person name="Murat C."/>
            <person name="Morin E."/>
            <person name="Ndikumana S."/>
            <person name="Pagni M."/>
            <person name="Petitpierre D."/>
            <person name="Requena N."/>
            <person name="Rosikiewicz P."/>
            <person name="Riley R."/>
            <person name="Saito K."/>
            <person name="San Clemente H."/>
            <person name="Shapiro H."/>
            <person name="van Tuinen D."/>
            <person name="Becard G."/>
            <person name="Bonfante P."/>
            <person name="Paszkowski U."/>
            <person name="Shachar-Hill Y."/>
            <person name="Young J.P."/>
            <person name="Sanders I.R."/>
            <person name="Henrissat B."/>
            <person name="Rensing S.A."/>
            <person name="Grigoriev I.V."/>
            <person name="Corradi N."/>
            <person name="Roux C."/>
            <person name="Martin F."/>
        </authorList>
    </citation>
    <scope>NUCLEOTIDE SEQUENCE</scope>
    <source>
        <strain evidence="1">DAOM 197198</strain>
    </source>
</reference>
<name>U9TMM1_RHIID</name>
<gene>
    <name evidence="1" type="ORF">GLOINDRAFT_97827</name>
</gene>
<protein>
    <submittedName>
        <fullName evidence="1">Uncharacterized protein</fullName>
    </submittedName>
</protein>
<dbReference type="HOGENOM" id="CLU_2074376_0_0_1"/>
<sequence>MPRISIYSGEHQAMRLLIENYQLNYNALIKALFKCSWKIRDIDCERLDQVIFVKFNKKIGQYKRYTLFAKSGMEVVLIVLAELTYNINPSDHTAGYDNRLLYAGIFYKFTKNCLLQNM</sequence>
<proteinExistence type="predicted"/>